<proteinExistence type="predicted"/>
<accession>A0A6C0GE60</accession>
<evidence type="ECO:0000313" key="2">
    <source>
        <dbReference type="EMBL" id="QHT66114.1"/>
    </source>
</evidence>
<dbReference type="Proteomes" id="UP000480178">
    <property type="component" value="Chromosome"/>
</dbReference>
<keyword evidence="1" id="KW-0472">Membrane</keyword>
<dbReference type="AlphaFoldDB" id="A0A6C0GE60"/>
<feature type="transmembrane region" description="Helical" evidence="1">
    <location>
        <begin position="184"/>
        <end position="202"/>
    </location>
</feature>
<feature type="transmembrane region" description="Helical" evidence="1">
    <location>
        <begin position="88"/>
        <end position="107"/>
    </location>
</feature>
<reference evidence="2 3" key="1">
    <citation type="submission" date="2020-01" db="EMBL/GenBank/DDBJ databases">
        <authorList>
            <person name="Kim M.K."/>
        </authorList>
    </citation>
    <scope>NUCLEOTIDE SEQUENCE [LARGE SCALE GENOMIC DNA]</scope>
    <source>
        <strain evidence="2 3">172606-1</strain>
    </source>
</reference>
<feature type="transmembrane region" description="Helical" evidence="1">
    <location>
        <begin position="6"/>
        <end position="25"/>
    </location>
</feature>
<protein>
    <submittedName>
        <fullName evidence="2">Uncharacterized protein</fullName>
    </submittedName>
</protein>
<sequence>MLQITKYLDILSPLILLLFVLYRGNIAFRRDYIFWFILFQTFINGISIIYDKVLLKDNLFLYHINCAFSFLILTIYFRSIFKIRKIRVFVSIISTLFFVFFVINLYFWENLQTFNSNSFGIASLIIITYCLLFYTEELLSLHTIHITASAHFWYVTGLLTYYAGSFIIFITYRYFIQNHIRFTGLLWQTHNVIFLLLCLYLYRGLICKPLQEKYSL</sequence>
<feature type="transmembrane region" description="Helical" evidence="1">
    <location>
        <begin position="151"/>
        <end position="172"/>
    </location>
</feature>
<dbReference type="KEGG" id="rhoz:GXP67_05235"/>
<dbReference type="EMBL" id="CP048222">
    <property type="protein sequence ID" value="QHT66114.1"/>
    <property type="molecule type" value="Genomic_DNA"/>
</dbReference>
<name>A0A6C0GE60_9BACT</name>
<keyword evidence="1" id="KW-0812">Transmembrane</keyword>
<feature type="transmembrane region" description="Helical" evidence="1">
    <location>
        <begin position="62"/>
        <end position="81"/>
    </location>
</feature>
<gene>
    <name evidence="2" type="ORF">GXP67_05235</name>
</gene>
<organism evidence="2 3">
    <name type="scientific">Rhodocytophaga rosea</name>
    <dbReference type="NCBI Taxonomy" id="2704465"/>
    <lineage>
        <taxon>Bacteria</taxon>
        <taxon>Pseudomonadati</taxon>
        <taxon>Bacteroidota</taxon>
        <taxon>Cytophagia</taxon>
        <taxon>Cytophagales</taxon>
        <taxon>Rhodocytophagaceae</taxon>
        <taxon>Rhodocytophaga</taxon>
    </lineage>
</organism>
<evidence type="ECO:0000256" key="1">
    <source>
        <dbReference type="SAM" id="Phobius"/>
    </source>
</evidence>
<feature type="transmembrane region" description="Helical" evidence="1">
    <location>
        <begin position="32"/>
        <end position="50"/>
    </location>
</feature>
<keyword evidence="1" id="KW-1133">Transmembrane helix</keyword>
<feature type="transmembrane region" description="Helical" evidence="1">
    <location>
        <begin position="119"/>
        <end position="139"/>
    </location>
</feature>
<evidence type="ECO:0000313" key="3">
    <source>
        <dbReference type="Proteomes" id="UP000480178"/>
    </source>
</evidence>
<dbReference type="RefSeq" id="WP_162442185.1">
    <property type="nucleotide sequence ID" value="NZ_CP048222.1"/>
</dbReference>
<keyword evidence="3" id="KW-1185">Reference proteome</keyword>